<evidence type="ECO:0000313" key="3">
    <source>
        <dbReference type="Proteomes" id="UP000015525"/>
    </source>
</evidence>
<feature type="transmembrane region" description="Helical" evidence="1">
    <location>
        <begin position="145"/>
        <end position="165"/>
    </location>
</feature>
<name>T0GX73_9SPHN</name>
<organism evidence="2 3">
    <name type="scientific">Sphingobium quisquiliarum P25</name>
    <dbReference type="NCBI Taxonomy" id="1329909"/>
    <lineage>
        <taxon>Bacteria</taxon>
        <taxon>Pseudomonadati</taxon>
        <taxon>Pseudomonadota</taxon>
        <taxon>Alphaproteobacteria</taxon>
        <taxon>Sphingomonadales</taxon>
        <taxon>Sphingomonadaceae</taxon>
        <taxon>Sphingobium</taxon>
    </lineage>
</organism>
<dbReference type="RefSeq" id="WP_021237814.1">
    <property type="nucleotide sequence ID" value="NZ_ATHO01000067.1"/>
</dbReference>
<protein>
    <recommendedName>
        <fullName evidence="4">Glycosyltransferase RgtA/B/C/D-like domain-containing protein</fullName>
    </recommendedName>
</protein>
<keyword evidence="3" id="KW-1185">Reference proteome</keyword>
<dbReference type="Proteomes" id="UP000015525">
    <property type="component" value="Unassembled WGS sequence"/>
</dbReference>
<comment type="caution">
    <text evidence="2">The sequence shown here is derived from an EMBL/GenBank/DDBJ whole genome shotgun (WGS) entry which is preliminary data.</text>
</comment>
<feature type="transmembrane region" description="Helical" evidence="1">
    <location>
        <begin position="409"/>
        <end position="427"/>
    </location>
</feature>
<reference evidence="2 3" key="1">
    <citation type="journal article" date="2013" name="Genome Announc.">
        <title>Draft Genome Sequence of Sphingobium quisquiliarum Strain P25T, a Novel Hexachlorocyclohexane (HCH)-Degrading Bacterium Isolated from an HCH Dumpsite.</title>
        <authorList>
            <person name="Kumar Singh A."/>
            <person name="Sangwan N."/>
            <person name="Sharma A."/>
            <person name="Gupta V."/>
            <person name="Khurana J.P."/>
            <person name="Lal R."/>
        </authorList>
    </citation>
    <scope>NUCLEOTIDE SEQUENCE [LARGE SCALE GENOMIC DNA]</scope>
    <source>
        <strain evidence="2 3">P25</strain>
    </source>
</reference>
<proteinExistence type="predicted"/>
<feature type="transmembrane region" description="Helical" evidence="1">
    <location>
        <begin position="300"/>
        <end position="318"/>
    </location>
</feature>
<dbReference type="PATRIC" id="fig|1329909.3.peg.1481"/>
<feature type="transmembrane region" description="Helical" evidence="1">
    <location>
        <begin position="439"/>
        <end position="460"/>
    </location>
</feature>
<keyword evidence="1" id="KW-1133">Transmembrane helix</keyword>
<keyword evidence="1" id="KW-0472">Membrane</keyword>
<accession>T0GX73</accession>
<feature type="transmembrane region" description="Helical" evidence="1">
    <location>
        <begin position="386"/>
        <end position="403"/>
    </location>
</feature>
<feature type="transmembrane region" description="Helical" evidence="1">
    <location>
        <begin position="269"/>
        <end position="288"/>
    </location>
</feature>
<keyword evidence="1" id="KW-0812">Transmembrane</keyword>
<feature type="transmembrane region" description="Helical" evidence="1">
    <location>
        <begin position="355"/>
        <end position="374"/>
    </location>
</feature>
<evidence type="ECO:0000313" key="2">
    <source>
        <dbReference type="EMBL" id="EQB08566.1"/>
    </source>
</evidence>
<dbReference type="AlphaFoldDB" id="T0GX73"/>
<evidence type="ECO:0000256" key="1">
    <source>
        <dbReference type="SAM" id="Phobius"/>
    </source>
</evidence>
<sequence length="606" mass="64671">MASSPLPEHLSAAYRRSATRFAPGARWAFLFWLLCCAVLLWLSRQDIATLTFRDPDDAMRLQQVRDWLGGQGFYDVSQHRVSPPVGGPMHWSRIVDAPIAGLIMMLRPLLGSAVAETVACAVTPLLLLGWLTGALFIAARRIAGAPAALLAAALLLTTPTILVQFNALRIDHHGWQIIMAAIALGGALDPRPARGGCIAALAIAVWLQISSEGLPYAALFAAVFALWQWRDRDQAPRFEAFAIVLGSAALVLLVLLRGPAALLDRHCDALSAAYVWPLAAFAVATPLLFRLMPASTSGRFMAAGIGAASAAAVFALTGGPCLTGDPFRALGPVAYKLWYLQVMEGRPIWEQSRSLAGLIVLPPLAGLAGTIAAGWSAGNQRERDRWIVAGLLLAGATAVAIMVMRAMSVAHVLALPGIAWLMAQLLRRAQSHARAIVRVPASAAVALLAPAALCALWIVIVSGKGEEDKPQEAAADCRSGSVLAPLRNLPRSTLFAPLDMGPDILIRTPHYVVGTAHHRNAAGITAVVEGFIAPPERAREVLARLNDGRGVDYVIGCKGLNEFNHYARDHRGSLAAALDRGAPPAWLRRLPAPEPLRIYKVMPVKN</sequence>
<gene>
    <name evidence="2" type="ORF">L288_07660</name>
</gene>
<feature type="transmembrane region" description="Helical" evidence="1">
    <location>
        <begin position="113"/>
        <end position="139"/>
    </location>
</feature>
<feature type="transmembrane region" description="Helical" evidence="1">
    <location>
        <begin position="241"/>
        <end position="263"/>
    </location>
</feature>
<evidence type="ECO:0008006" key="4">
    <source>
        <dbReference type="Google" id="ProtNLM"/>
    </source>
</evidence>
<feature type="transmembrane region" description="Helical" evidence="1">
    <location>
        <begin position="24"/>
        <end position="43"/>
    </location>
</feature>
<feature type="transmembrane region" description="Helical" evidence="1">
    <location>
        <begin position="213"/>
        <end position="229"/>
    </location>
</feature>
<dbReference type="EMBL" id="ATHO01000067">
    <property type="protein sequence ID" value="EQB08566.1"/>
    <property type="molecule type" value="Genomic_DNA"/>
</dbReference>